<dbReference type="AlphaFoldDB" id="A0A1D1VLL4"/>
<feature type="compositionally biased region" description="Polar residues" evidence="1">
    <location>
        <begin position="102"/>
        <end position="111"/>
    </location>
</feature>
<feature type="region of interest" description="Disordered" evidence="1">
    <location>
        <begin position="582"/>
        <end position="607"/>
    </location>
</feature>
<gene>
    <name evidence="3" type="primary">RvY_12477-1</name>
    <name evidence="3" type="synonym">RvY_12477.1</name>
    <name evidence="3" type="ORF">RvY_12477</name>
</gene>
<dbReference type="GO" id="GO:0003676">
    <property type="term" value="F:nucleic acid binding"/>
    <property type="evidence" value="ECO:0007669"/>
    <property type="project" value="InterPro"/>
</dbReference>
<dbReference type="InterPro" id="IPR004875">
    <property type="entry name" value="DDE_SF_endonuclease_dom"/>
</dbReference>
<feature type="compositionally biased region" description="Basic and acidic residues" evidence="1">
    <location>
        <begin position="596"/>
        <end position="607"/>
    </location>
</feature>
<reference evidence="3 4" key="1">
    <citation type="journal article" date="2016" name="Nat. Commun.">
        <title>Extremotolerant tardigrade genome and improved radiotolerance of human cultured cells by tardigrade-unique protein.</title>
        <authorList>
            <person name="Hashimoto T."/>
            <person name="Horikawa D.D."/>
            <person name="Saito Y."/>
            <person name="Kuwahara H."/>
            <person name="Kozuka-Hata H."/>
            <person name="Shin-I T."/>
            <person name="Minakuchi Y."/>
            <person name="Ohishi K."/>
            <person name="Motoyama A."/>
            <person name="Aizu T."/>
            <person name="Enomoto A."/>
            <person name="Kondo K."/>
            <person name="Tanaka S."/>
            <person name="Hara Y."/>
            <person name="Koshikawa S."/>
            <person name="Sagara H."/>
            <person name="Miura T."/>
            <person name="Yokobori S."/>
            <person name="Miyagawa K."/>
            <person name="Suzuki Y."/>
            <person name="Kubo T."/>
            <person name="Oyama M."/>
            <person name="Kohara Y."/>
            <person name="Fujiyama A."/>
            <person name="Arakawa K."/>
            <person name="Katayama T."/>
            <person name="Toyoda A."/>
            <person name="Kunieda T."/>
        </authorList>
    </citation>
    <scope>NUCLEOTIDE SEQUENCE [LARGE SCALE GENOMIC DNA]</scope>
    <source>
        <strain evidence="3 4">YOKOZUNA-1</strain>
    </source>
</reference>
<keyword evidence="4" id="KW-1185">Reference proteome</keyword>
<sequence length="634" mass="73100">MDSVNPMNVLKLLEKDYKQLFQLDGQPSEADKQLKELVKEYMDVKINRAGSSSLAREEDLQYELQTDMQTFDEFEKLVVASNQLAEPDENPSQEDKVVEPFSSGTEPSSNELYVPRIPKPKQPPSNANKRSVDFWKNFATKKRRSLSCVQTKFKKVTSIRQLQEWERHVAEGGSRYGKLKALRLETGKHFFLAKQRPHIVKDMDIRRWAVTANRTIGLVGFTAFPDWVGKLRRYYGIVDRKIIKFVTDKYIQEAPQVTKTAEECVALVRPRISDYGLDCMWNTDQSGFDYKMRPGRTLHLAGAKHVLAICQLENSMTRSYTVMMTISPGTRKFLPQLWITLQEDKGVFGPIVARTMFKADNLYVTASASGKMTKKLYLEWCEKILFSHVEDHCILLADSWRTYSDQEAVLEFKPEELEYEMITIPPKVTGDIQPLDRLFFRIYKDFFRKISSFIILHSLPLQVHHRDVILKMHSLVYQQFQSPRFGDLVNQAWHLCGYTDESFDYCALTCWDIVKLAWTLHRLTATQEGDLRDLQRLFTLFAQASAGGEPEEWISHDVAETRQDWFEASNTPFNSPARPISTSLSPALSVQSAKSTKSEDTGKEVKHDAGSELIKFERKWDSMTCSMWNSATYS</sequence>
<evidence type="ECO:0000313" key="4">
    <source>
        <dbReference type="Proteomes" id="UP000186922"/>
    </source>
</evidence>
<protein>
    <recommendedName>
        <fullName evidence="2">DDE-1 domain-containing protein</fullName>
    </recommendedName>
</protein>
<organism evidence="3 4">
    <name type="scientific">Ramazzottius varieornatus</name>
    <name type="common">Water bear</name>
    <name type="synonym">Tardigrade</name>
    <dbReference type="NCBI Taxonomy" id="947166"/>
    <lineage>
        <taxon>Eukaryota</taxon>
        <taxon>Metazoa</taxon>
        <taxon>Ecdysozoa</taxon>
        <taxon>Tardigrada</taxon>
        <taxon>Eutardigrada</taxon>
        <taxon>Parachela</taxon>
        <taxon>Hypsibioidea</taxon>
        <taxon>Ramazzottiidae</taxon>
        <taxon>Ramazzottius</taxon>
    </lineage>
</organism>
<name>A0A1D1VLL4_RAMVA</name>
<dbReference type="OrthoDB" id="10051656at2759"/>
<proteinExistence type="predicted"/>
<dbReference type="Pfam" id="PF03184">
    <property type="entry name" value="DDE_1"/>
    <property type="match status" value="1"/>
</dbReference>
<comment type="caution">
    <text evidence="3">The sequence shown here is derived from an EMBL/GenBank/DDBJ whole genome shotgun (WGS) entry which is preliminary data.</text>
</comment>
<dbReference type="EMBL" id="BDGG01000007">
    <property type="protein sequence ID" value="GAV01831.1"/>
    <property type="molecule type" value="Genomic_DNA"/>
</dbReference>
<accession>A0A1D1VLL4</accession>
<feature type="region of interest" description="Disordered" evidence="1">
    <location>
        <begin position="84"/>
        <end position="129"/>
    </location>
</feature>
<evidence type="ECO:0000313" key="3">
    <source>
        <dbReference type="EMBL" id="GAV01831.1"/>
    </source>
</evidence>
<dbReference type="Proteomes" id="UP000186922">
    <property type="component" value="Unassembled WGS sequence"/>
</dbReference>
<evidence type="ECO:0000259" key="2">
    <source>
        <dbReference type="Pfam" id="PF03184"/>
    </source>
</evidence>
<feature type="domain" description="DDE-1" evidence="2">
    <location>
        <begin position="356"/>
        <end position="449"/>
    </location>
</feature>
<feature type="compositionally biased region" description="Polar residues" evidence="1">
    <location>
        <begin position="582"/>
        <end position="595"/>
    </location>
</feature>
<evidence type="ECO:0000256" key="1">
    <source>
        <dbReference type="SAM" id="MobiDB-lite"/>
    </source>
</evidence>